<name>A0ACC1YV93_MELAZ</name>
<accession>A0ACC1YV93</accession>
<gene>
    <name evidence="1" type="ORF">OWV82_005218</name>
</gene>
<comment type="caution">
    <text evidence="1">The sequence shown here is derived from an EMBL/GenBank/DDBJ whole genome shotgun (WGS) entry which is preliminary data.</text>
</comment>
<evidence type="ECO:0000313" key="1">
    <source>
        <dbReference type="EMBL" id="KAJ4726525.1"/>
    </source>
</evidence>
<reference evidence="1 2" key="1">
    <citation type="journal article" date="2023" name="Science">
        <title>Complex scaffold remodeling in plant triterpene biosynthesis.</title>
        <authorList>
            <person name="De La Pena R."/>
            <person name="Hodgson H."/>
            <person name="Liu J.C."/>
            <person name="Stephenson M.J."/>
            <person name="Martin A.C."/>
            <person name="Owen C."/>
            <person name="Harkess A."/>
            <person name="Leebens-Mack J."/>
            <person name="Jimenez L.E."/>
            <person name="Osbourn A."/>
            <person name="Sattely E.S."/>
        </authorList>
    </citation>
    <scope>NUCLEOTIDE SEQUENCE [LARGE SCALE GENOMIC DNA]</scope>
    <source>
        <strain evidence="2">cv. JPN11</strain>
        <tissue evidence="1">Leaf</tissue>
    </source>
</reference>
<protein>
    <submittedName>
        <fullName evidence="1">F-box/LRR-repeat protein</fullName>
    </submittedName>
</protein>
<dbReference type="Proteomes" id="UP001164539">
    <property type="component" value="Chromosome 2"/>
</dbReference>
<dbReference type="EMBL" id="CM051395">
    <property type="protein sequence ID" value="KAJ4726525.1"/>
    <property type="molecule type" value="Genomic_DNA"/>
</dbReference>
<proteinExistence type="predicted"/>
<organism evidence="1 2">
    <name type="scientific">Melia azedarach</name>
    <name type="common">Chinaberry tree</name>
    <dbReference type="NCBI Taxonomy" id="155640"/>
    <lineage>
        <taxon>Eukaryota</taxon>
        <taxon>Viridiplantae</taxon>
        <taxon>Streptophyta</taxon>
        <taxon>Embryophyta</taxon>
        <taxon>Tracheophyta</taxon>
        <taxon>Spermatophyta</taxon>
        <taxon>Magnoliopsida</taxon>
        <taxon>eudicotyledons</taxon>
        <taxon>Gunneridae</taxon>
        <taxon>Pentapetalae</taxon>
        <taxon>rosids</taxon>
        <taxon>malvids</taxon>
        <taxon>Sapindales</taxon>
        <taxon>Meliaceae</taxon>
        <taxon>Melia</taxon>
    </lineage>
</organism>
<evidence type="ECO:0000313" key="2">
    <source>
        <dbReference type="Proteomes" id="UP001164539"/>
    </source>
</evidence>
<sequence>MDSRKPIEERRKWEELDTNILEKIFGSISVYDRITKVCLVCRSWKLVSLDSVFWGQTNLQLDLTPCIDVLKRVESAHSSFVFENIAELHWYYERLSVTLMKILHRILMDGQDAFGFPLEHWRLSVKTIFIPKKLAIWDRHLSYLADRTPNVESLVLICTSTKLMITSGGFGKAVSTWKKMKHIRFEFSGANEKSFTEIFKEICRNCSQLVTLHVNCRLLYLGADITRGYSYKSTEIGDSET</sequence>
<keyword evidence="2" id="KW-1185">Reference proteome</keyword>